<keyword evidence="6 9" id="KW-1133">Transmembrane helix</keyword>
<feature type="transmembrane region" description="Helical" evidence="9">
    <location>
        <begin position="461"/>
        <end position="481"/>
    </location>
</feature>
<feature type="compositionally biased region" description="Basic and acidic residues" evidence="8">
    <location>
        <begin position="994"/>
        <end position="1009"/>
    </location>
</feature>
<feature type="transmembrane region" description="Helical" evidence="9">
    <location>
        <begin position="487"/>
        <end position="510"/>
    </location>
</feature>
<dbReference type="PANTHER" id="PTHR47019:SF1">
    <property type="entry name" value="LIPID II FLIPPASE MURJ"/>
    <property type="match status" value="1"/>
</dbReference>
<evidence type="ECO:0008006" key="12">
    <source>
        <dbReference type="Google" id="ProtNLM"/>
    </source>
</evidence>
<dbReference type="GO" id="GO:0015648">
    <property type="term" value="F:lipid-linked peptidoglycan transporter activity"/>
    <property type="evidence" value="ECO:0007669"/>
    <property type="project" value="TreeGrafter"/>
</dbReference>
<dbReference type="Pfam" id="PF03023">
    <property type="entry name" value="MurJ"/>
    <property type="match status" value="1"/>
</dbReference>
<gene>
    <name evidence="10" type="ORF">Ato02nite_072900</name>
</gene>
<dbReference type="PANTHER" id="PTHR47019">
    <property type="entry name" value="LIPID II FLIPPASE MURJ"/>
    <property type="match status" value="1"/>
</dbReference>
<feature type="transmembrane region" description="Helical" evidence="9">
    <location>
        <begin position="826"/>
        <end position="845"/>
    </location>
</feature>
<feature type="transmembrane region" description="Helical" evidence="9">
    <location>
        <begin position="164"/>
        <end position="189"/>
    </location>
</feature>
<keyword evidence="7 9" id="KW-0472">Membrane</keyword>
<name>A0A919THL2_9ACTN</name>
<reference evidence="10 11" key="1">
    <citation type="submission" date="2021-03" db="EMBL/GenBank/DDBJ databases">
        <title>Whole genome shotgun sequence of Actinoplanes toevensis NBRC 105298.</title>
        <authorList>
            <person name="Komaki H."/>
            <person name="Tamura T."/>
        </authorList>
    </citation>
    <scope>NUCLEOTIDE SEQUENCE [LARGE SCALE GENOMIC DNA]</scope>
    <source>
        <strain evidence="10 11">NBRC 105298</strain>
    </source>
</reference>
<evidence type="ECO:0000256" key="7">
    <source>
        <dbReference type="ARBA" id="ARBA00023136"/>
    </source>
</evidence>
<keyword evidence="11" id="KW-1185">Reference proteome</keyword>
<feature type="region of interest" description="Disordered" evidence="8">
    <location>
        <begin position="994"/>
        <end position="1035"/>
    </location>
</feature>
<keyword evidence="2" id="KW-1003">Cell membrane</keyword>
<feature type="transmembrane region" description="Helical" evidence="9">
    <location>
        <begin position="944"/>
        <end position="966"/>
    </location>
</feature>
<feature type="transmembrane region" description="Helical" evidence="9">
    <location>
        <begin position="544"/>
        <end position="562"/>
    </location>
</feature>
<feature type="transmembrane region" description="Helical" evidence="9">
    <location>
        <begin position="615"/>
        <end position="632"/>
    </location>
</feature>
<feature type="transmembrane region" description="Helical" evidence="9">
    <location>
        <begin position="323"/>
        <end position="344"/>
    </location>
</feature>
<evidence type="ECO:0000256" key="1">
    <source>
        <dbReference type="ARBA" id="ARBA00004651"/>
    </source>
</evidence>
<evidence type="ECO:0000256" key="6">
    <source>
        <dbReference type="ARBA" id="ARBA00022989"/>
    </source>
</evidence>
<dbReference type="RefSeq" id="WP_246607889.1">
    <property type="nucleotide sequence ID" value="NZ_BOQN01000094.1"/>
</dbReference>
<feature type="compositionally biased region" description="Basic and acidic residues" evidence="8">
    <location>
        <begin position="1025"/>
        <end position="1035"/>
    </location>
</feature>
<evidence type="ECO:0000256" key="3">
    <source>
        <dbReference type="ARBA" id="ARBA00022692"/>
    </source>
</evidence>
<dbReference type="GO" id="GO:0009252">
    <property type="term" value="P:peptidoglycan biosynthetic process"/>
    <property type="evidence" value="ECO:0007669"/>
    <property type="project" value="UniProtKB-KW"/>
</dbReference>
<evidence type="ECO:0000313" key="10">
    <source>
        <dbReference type="EMBL" id="GIM95497.1"/>
    </source>
</evidence>
<evidence type="ECO:0000256" key="4">
    <source>
        <dbReference type="ARBA" id="ARBA00022960"/>
    </source>
</evidence>
<comment type="subcellular location">
    <subcellularLocation>
        <location evidence="1">Cell membrane</location>
        <topology evidence="1">Multi-pass membrane protein</topology>
    </subcellularLocation>
</comment>
<dbReference type="AlphaFoldDB" id="A0A919THL2"/>
<feature type="transmembrane region" description="Helical" evidence="9">
    <location>
        <begin position="100"/>
        <end position="124"/>
    </location>
</feature>
<dbReference type="EMBL" id="BOQN01000094">
    <property type="protein sequence ID" value="GIM95497.1"/>
    <property type="molecule type" value="Genomic_DNA"/>
</dbReference>
<dbReference type="Proteomes" id="UP000677082">
    <property type="component" value="Unassembled WGS sequence"/>
</dbReference>
<feature type="transmembrane region" description="Helical" evidence="9">
    <location>
        <begin position="36"/>
        <end position="53"/>
    </location>
</feature>
<dbReference type="GO" id="GO:0005886">
    <property type="term" value="C:plasma membrane"/>
    <property type="evidence" value="ECO:0007669"/>
    <property type="project" value="UniProtKB-SubCell"/>
</dbReference>
<feature type="transmembrane region" description="Helical" evidence="9">
    <location>
        <begin position="426"/>
        <end position="449"/>
    </location>
</feature>
<evidence type="ECO:0000313" key="11">
    <source>
        <dbReference type="Proteomes" id="UP000677082"/>
    </source>
</evidence>
<keyword evidence="5" id="KW-0573">Peptidoglycan synthesis</keyword>
<dbReference type="PRINTS" id="PR01806">
    <property type="entry name" value="VIRFACTRMVIN"/>
</dbReference>
<feature type="transmembrane region" description="Helical" evidence="9">
    <location>
        <begin position="201"/>
        <end position="225"/>
    </location>
</feature>
<feature type="transmembrane region" description="Helical" evidence="9">
    <location>
        <begin position="708"/>
        <end position="734"/>
    </location>
</feature>
<dbReference type="GO" id="GO:0034204">
    <property type="term" value="P:lipid translocation"/>
    <property type="evidence" value="ECO:0007669"/>
    <property type="project" value="TreeGrafter"/>
</dbReference>
<feature type="transmembrane region" description="Helical" evidence="9">
    <location>
        <begin position="909"/>
        <end position="932"/>
    </location>
</feature>
<dbReference type="InterPro" id="IPR051050">
    <property type="entry name" value="Lipid_II_flippase_MurJ/MviN"/>
</dbReference>
<keyword evidence="3 9" id="KW-0812">Transmembrane</keyword>
<comment type="caution">
    <text evidence="10">The sequence shown here is derived from an EMBL/GenBank/DDBJ whole genome shotgun (WGS) entry which is preliminary data.</text>
</comment>
<evidence type="ECO:0000256" key="8">
    <source>
        <dbReference type="SAM" id="MobiDB-lite"/>
    </source>
</evidence>
<feature type="transmembrane region" description="Helical" evidence="9">
    <location>
        <begin position="283"/>
        <end position="303"/>
    </location>
</feature>
<evidence type="ECO:0000256" key="9">
    <source>
        <dbReference type="SAM" id="Phobius"/>
    </source>
</evidence>
<feature type="transmembrane region" description="Helical" evidence="9">
    <location>
        <begin position="246"/>
        <end position="271"/>
    </location>
</feature>
<feature type="transmembrane region" description="Helical" evidence="9">
    <location>
        <begin position="364"/>
        <end position="391"/>
    </location>
</feature>
<accession>A0A919THL2</accession>
<feature type="transmembrane region" description="Helical" evidence="9">
    <location>
        <begin position="678"/>
        <end position="696"/>
    </location>
</feature>
<protein>
    <recommendedName>
        <fullName evidence="12">Lipid II flippase MurJ</fullName>
    </recommendedName>
</protein>
<evidence type="ECO:0000256" key="5">
    <source>
        <dbReference type="ARBA" id="ARBA00022984"/>
    </source>
</evidence>
<dbReference type="GO" id="GO:0008360">
    <property type="term" value="P:regulation of cell shape"/>
    <property type="evidence" value="ECO:0007669"/>
    <property type="project" value="UniProtKB-KW"/>
</dbReference>
<feature type="transmembrane region" description="Helical" evidence="9">
    <location>
        <begin position="568"/>
        <end position="594"/>
    </location>
</feature>
<sequence>MTVTLEKEAEARASPADAVGDSMTVALWTAISRGTGVIRGVVIAAVLGATLFANTYQFTNSLPNLVFYGFLGGSMISSLLIPALVRHVDTADRAGAERVAGGFLGIVALGAAVLTPLAVLVAPFALRGDQSRTGTLLILMLLPQIPLYGLVATAGAAMNAHGRFALAAAAPALENIGTVAVLVAVAVLYPGIGRLEQAPLSALLLLGLGTTGSVALHAGAQWYGARRAGMRLRPRIGWRDPEVRRVLKRALPSLAQAALAALQLLILLVFANRVAGGVVAFQLAMNFYFLPIALGATPVALSLAPRLSRLHAAGDRAAFRDTFANGLIFALFVAVPAAAGYLAIREPIAKAISYGGFATDTGTALIATALGALAIGVLGETAFLVATYACYAREDTRTPMRAMLAQLGVCVAGACTAPMLDGPAVLLVLGLSMSAGTLVGAAILVRSLLRGLGPGSEPLAGPVLRICGVAVLMAVPAYLAGRLISSLVGGGAGGILAVLAAAGIGVVTYVGVQAKLGAPEVDWILSSVRKKLPKRKPRRNAGPLTNLALLAAAAAIGALAGFDPLYAGALVLAAGIGGCVYVWPATAAYLLVFLTPLTAGIDRGTLIPVLRPNEGLAVLVGVALGIRWLVRLRVGTFRLPRMNAIDWSLIGLAVFTSIVPLAMMAARGRAIIGDDYQYAIVLWKYLAVYFIIRFSLTTRRQALRAAYLSIVSACVVSVIGILQSLGLFGVPKLLGLLYAPFGAERVLSIGRGSSTLALAAAVADLCIINLCLAIGLLLYTRRYRRWLAAAVPICMFGALGAGEFSTVIGMLAAVFVVVLVSRAYRLAGYAVPLLLLGGIVMWPVIETRLLGFQSASGLPDSWIVRLRNLNTYFLPQLSADHNWLLGVRPSARVPASHEEFGWVWIESGYVWLLWGGGIPLVAAYLWWVVVGIRRGIDAARHSTGVIAAVGLAVAAYVAANALLMVFDPHLTYRGAADCLLVLLAILRNLAGRDHEQTDPGPADRGERGARPRPPVAQARGGPGRGRNDGHRDLPA</sequence>
<organism evidence="10 11">
    <name type="scientific">Paractinoplanes toevensis</name>
    <dbReference type="NCBI Taxonomy" id="571911"/>
    <lineage>
        <taxon>Bacteria</taxon>
        <taxon>Bacillati</taxon>
        <taxon>Actinomycetota</taxon>
        <taxon>Actinomycetes</taxon>
        <taxon>Micromonosporales</taxon>
        <taxon>Micromonosporaceae</taxon>
        <taxon>Paractinoplanes</taxon>
    </lineage>
</organism>
<proteinExistence type="predicted"/>
<feature type="transmembrane region" description="Helical" evidence="9">
    <location>
        <begin position="644"/>
        <end position="666"/>
    </location>
</feature>
<dbReference type="InterPro" id="IPR004268">
    <property type="entry name" value="MurJ"/>
</dbReference>
<keyword evidence="4" id="KW-0133">Cell shape</keyword>
<evidence type="ECO:0000256" key="2">
    <source>
        <dbReference type="ARBA" id="ARBA00022475"/>
    </source>
</evidence>
<feature type="transmembrane region" description="Helical" evidence="9">
    <location>
        <begin position="65"/>
        <end position="88"/>
    </location>
</feature>
<feature type="transmembrane region" description="Helical" evidence="9">
    <location>
        <begin position="136"/>
        <end position="157"/>
    </location>
</feature>
<feature type="transmembrane region" description="Helical" evidence="9">
    <location>
        <begin position="755"/>
        <end position="780"/>
    </location>
</feature>
<feature type="transmembrane region" description="Helical" evidence="9">
    <location>
        <begin position="786"/>
        <end position="819"/>
    </location>
</feature>